<reference evidence="7" key="1">
    <citation type="submission" date="2022-11" db="UniProtKB">
        <authorList>
            <consortium name="WormBaseParasite"/>
        </authorList>
    </citation>
    <scope>IDENTIFICATION</scope>
</reference>
<name>A0A914DWP9_9BILA</name>
<evidence type="ECO:0000256" key="1">
    <source>
        <dbReference type="ARBA" id="ARBA00007292"/>
    </source>
</evidence>
<accession>A0A914DWP9</accession>
<keyword evidence="2" id="KW-1015">Disulfide bond</keyword>
<feature type="chain" id="PRO_5036802543" evidence="3">
    <location>
        <begin position="18"/>
        <end position="496"/>
    </location>
</feature>
<dbReference type="Gene3D" id="3.15.10.10">
    <property type="entry name" value="Bactericidal permeability-increasing protein, domain 1"/>
    <property type="match status" value="1"/>
</dbReference>
<dbReference type="SMART" id="SM00329">
    <property type="entry name" value="BPI2"/>
    <property type="match status" value="1"/>
</dbReference>
<dbReference type="InterPro" id="IPR017943">
    <property type="entry name" value="Bactericidal_perm-incr_a/b_dom"/>
</dbReference>
<evidence type="ECO:0000313" key="7">
    <source>
        <dbReference type="WBParaSite" id="ACRNAN_scaffold4075.g6593.t1"/>
    </source>
</evidence>
<dbReference type="GO" id="GO:0008289">
    <property type="term" value="F:lipid binding"/>
    <property type="evidence" value="ECO:0007669"/>
    <property type="project" value="InterPro"/>
</dbReference>
<dbReference type="Gene3D" id="3.15.20.10">
    <property type="entry name" value="Bactericidal permeability-increasing protein, domain 2"/>
    <property type="match status" value="1"/>
</dbReference>
<evidence type="ECO:0000259" key="5">
    <source>
        <dbReference type="SMART" id="SM00329"/>
    </source>
</evidence>
<dbReference type="InterPro" id="IPR017942">
    <property type="entry name" value="Lipid-bd_serum_glycop_N"/>
</dbReference>
<dbReference type="AlphaFoldDB" id="A0A914DWP9"/>
<dbReference type="WBParaSite" id="ACRNAN_scaffold4075.g6593.t1">
    <property type="protein sequence ID" value="ACRNAN_scaffold4075.g6593.t1"/>
    <property type="gene ID" value="ACRNAN_scaffold4075.g6593"/>
</dbReference>
<dbReference type="InterPro" id="IPR001124">
    <property type="entry name" value="Lipid-bd_serum_glycop_C"/>
</dbReference>
<dbReference type="Proteomes" id="UP000887540">
    <property type="component" value="Unplaced"/>
</dbReference>
<protein>
    <submittedName>
        <fullName evidence="7">Lipopolysaccharide-binding protein</fullName>
    </submittedName>
</protein>
<organism evidence="6 7">
    <name type="scientific">Acrobeloides nanus</name>
    <dbReference type="NCBI Taxonomy" id="290746"/>
    <lineage>
        <taxon>Eukaryota</taxon>
        <taxon>Metazoa</taxon>
        <taxon>Ecdysozoa</taxon>
        <taxon>Nematoda</taxon>
        <taxon>Chromadorea</taxon>
        <taxon>Rhabditida</taxon>
        <taxon>Tylenchina</taxon>
        <taxon>Cephalobomorpha</taxon>
        <taxon>Cephaloboidea</taxon>
        <taxon>Cephalobidae</taxon>
        <taxon>Acrobeloides</taxon>
    </lineage>
</organism>
<feature type="domain" description="Lipid-binding serum glycoprotein N-terminal" evidence="4">
    <location>
        <begin position="27"/>
        <end position="252"/>
    </location>
</feature>
<evidence type="ECO:0000313" key="6">
    <source>
        <dbReference type="Proteomes" id="UP000887540"/>
    </source>
</evidence>
<evidence type="ECO:0000256" key="2">
    <source>
        <dbReference type="ARBA" id="ARBA00023157"/>
    </source>
</evidence>
<dbReference type="SUPFAM" id="SSF55394">
    <property type="entry name" value="Bactericidal permeability-increasing protein, BPI"/>
    <property type="match status" value="2"/>
</dbReference>
<dbReference type="GO" id="GO:0005615">
    <property type="term" value="C:extracellular space"/>
    <property type="evidence" value="ECO:0007669"/>
    <property type="project" value="TreeGrafter"/>
</dbReference>
<sequence length="496" mass="55793">MFKLITIWLVAVTCCLALHDKPTLRSRISRRGLDFFSSIGHNIVTKELPKIKYPNISLPIDGGPGSGQVNLTRLYIPKFESPRFKFELAPPHGITWHSRDGAVKVYGEWSAKYTMLVTIYLSGYVTATVSDIRSTLTVGVHLDNEKPQLSIWNCTAQVEHFQMEIGGGVIPWIVNLFRGPLSEAVLSAINTQFCDTTRTVLLEQANEALMSLPTRIPITDEINLDYRLLKNPISTSSYVEGETYIDVIFGNKTCDLPAGDLTYGNVSTDFMLNMWMSDSVANCLLQSLHETDLLHFVIDRGLYSKLDSFLKTSCPFYEICLGRFFPELSKKYPNNYVDLYFHSSKPPATKFSSNITANAEFFIDFHISPYKKNPHVLARLSMFSNSTITPALSKSRIVGTLNETDLRLSEEFSEIGNFSQTFLNRMALILKPLLKVTADTALRVGIPIPMVENITLASRTSITVLERTLRIDADLLYANKTLTTRKLAKSQPRNFV</sequence>
<keyword evidence="3" id="KW-0732">Signal</keyword>
<dbReference type="Pfam" id="PF02886">
    <property type="entry name" value="LBP_BPI_CETP_C"/>
    <property type="match status" value="1"/>
</dbReference>
<feature type="signal peptide" evidence="3">
    <location>
        <begin position="1"/>
        <end position="17"/>
    </location>
</feature>
<evidence type="ECO:0000256" key="3">
    <source>
        <dbReference type="SAM" id="SignalP"/>
    </source>
</evidence>
<comment type="similarity">
    <text evidence="1">Belongs to the BPI/LBP/Plunc superfamily. BPI/LBP family.</text>
</comment>
<dbReference type="PANTHER" id="PTHR10504">
    <property type="entry name" value="BACTERICIDAL PERMEABILITY-INCREASING BPI PROTEIN-RELATED"/>
    <property type="match status" value="1"/>
</dbReference>
<dbReference type="PANTHER" id="PTHR10504:SF145">
    <property type="entry name" value="PROTEIN CBG15266"/>
    <property type="match status" value="1"/>
</dbReference>
<dbReference type="SMART" id="SM00328">
    <property type="entry name" value="BPI1"/>
    <property type="match status" value="1"/>
</dbReference>
<dbReference type="Pfam" id="PF01273">
    <property type="entry name" value="LBP_BPI_CETP"/>
    <property type="match status" value="1"/>
</dbReference>
<evidence type="ECO:0000259" key="4">
    <source>
        <dbReference type="SMART" id="SM00328"/>
    </source>
</evidence>
<dbReference type="InterPro" id="IPR032942">
    <property type="entry name" value="BPI/LBP/Plunc"/>
</dbReference>
<proteinExistence type="inferred from homology"/>
<keyword evidence="6" id="KW-1185">Reference proteome</keyword>
<feature type="domain" description="Lipid-binding serum glycoprotein C-terminal" evidence="5">
    <location>
        <begin position="266"/>
        <end position="473"/>
    </location>
</feature>